<dbReference type="Proteomes" id="UP001305702">
    <property type="component" value="Chromosome"/>
</dbReference>
<evidence type="ECO:0000256" key="2">
    <source>
        <dbReference type="ARBA" id="ARBA00009012"/>
    </source>
</evidence>
<comment type="similarity">
    <text evidence="2">Belongs to the TMEM19 family.</text>
</comment>
<feature type="transmembrane region" description="Helical" evidence="6">
    <location>
        <begin position="157"/>
        <end position="183"/>
    </location>
</feature>
<dbReference type="InterPro" id="IPR002794">
    <property type="entry name" value="DUF92_TMEM19"/>
</dbReference>
<comment type="subcellular location">
    <subcellularLocation>
        <location evidence="1">Membrane</location>
        <topology evidence="1">Multi-pass membrane protein</topology>
    </subcellularLocation>
</comment>
<keyword evidence="4 6" id="KW-1133">Transmembrane helix</keyword>
<organism evidence="7 8">
    <name type="scientific">Paenibacillus aurantius</name>
    <dbReference type="NCBI Taxonomy" id="2918900"/>
    <lineage>
        <taxon>Bacteria</taxon>
        <taxon>Bacillati</taxon>
        <taxon>Bacillota</taxon>
        <taxon>Bacilli</taxon>
        <taxon>Bacillales</taxon>
        <taxon>Paenibacillaceae</taxon>
        <taxon>Paenibacillus</taxon>
    </lineage>
</organism>
<evidence type="ECO:0000313" key="7">
    <source>
        <dbReference type="EMBL" id="WNQ09776.1"/>
    </source>
</evidence>
<proteinExistence type="inferred from homology"/>
<dbReference type="AlphaFoldDB" id="A0AA96RDT5"/>
<evidence type="ECO:0000313" key="8">
    <source>
        <dbReference type="Proteomes" id="UP001305702"/>
    </source>
</evidence>
<dbReference type="PANTHER" id="PTHR13353:SF5">
    <property type="entry name" value="TRANSMEMBRANE PROTEIN 19"/>
    <property type="match status" value="1"/>
</dbReference>
<evidence type="ECO:0000256" key="5">
    <source>
        <dbReference type="ARBA" id="ARBA00023136"/>
    </source>
</evidence>
<feature type="transmembrane region" description="Helical" evidence="6">
    <location>
        <begin position="33"/>
        <end position="59"/>
    </location>
</feature>
<dbReference type="KEGG" id="paun:MJA45_19405"/>
<evidence type="ECO:0000256" key="3">
    <source>
        <dbReference type="ARBA" id="ARBA00022692"/>
    </source>
</evidence>
<reference evidence="7 8" key="1">
    <citation type="submission" date="2022-02" db="EMBL/GenBank/DDBJ databases">
        <title>Paenibacillus sp. MBLB1776 Whole Genome Shotgun Sequencing.</title>
        <authorList>
            <person name="Hwang C.Y."/>
            <person name="Cho E.-S."/>
            <person name="Seo M.-J."/>
        </authorList>
    </citation>
    <scope>NUCLEOTIDE SEQUENCE [LARGE SCALE GENOMIC DNA]</scope>
    <source>
        <strain evidence="7 8">MBLB1776</strain>
    </source>
</reference>
<keyword evidence="3 6" id="KW-0812">Transmembrane</keyword>
<gene>
    <name evidence="7" type="ORF">MJA45_19405</name>
</gene>
<accession>A0AA96RDT5</accession>
<feature type="transmembrane region" description="Helical" evidence="6">
    <location>
        <begin position="195"/>
        <end position="218"/>
    </location>
</feature>
<evidence type="ECO:0000256" key="1">
    <source>
        <dbReference type="ARBA" id="ARBA00004141"/>
    </source>
</evidence>
<name>A0AA96RDT5_9BACL</name>
<protein>
    <submittedName>
        <fullName evidence="7">DUF92 domain-containing protein</fullName>
    </submittedName>
</protein>
<dbReference type="EMBL" id="CP130318">
    <property type="protein sequence ID" value="WNQ09776.1"/>
    <property type="molecule type" value="Genomic_DNA"/>
</dbReference>
<dbReference type="RefSeq" id="WP_315603550.1">
    <property type="nucleotide sequence ID" value="NZ_CP130318.1"/>
</dbReference>
<dbReference type="GO" id="GO:0016020">
    <property type="term" value="C:membrane"/>
    <property type="evidence" value="ECO:0007669"/>
    <property type="project" value="UniProtKB-SubCell"/>
</dbReference>
<feature type="transmembrane region" description="Helical" evidence="6">
    <location>
        <begin position="258"/>
        <end position="278"/>
    </location>
</feature>
<keyword evidence="8" id="KW-1185">Reference proteome</keyword>
<keyword evidence="5 6" id="KW-0472">Membrane</keyword>
<evidence type="ECO:0000256" key="4">
    <source>
        <dbReference type="ARBA" id="ARBA00022989"/>
    </source>
</evidence>
<dbReference type="PANTHER" id="PTHR13353">
    <property type="entry name" value="TRANSMEMBRANE PROTEIN 19"/>
    <property type="match status" value="1"/>
</dbReference>
<dbReference type="Pfam" id="PF01940">
    <property type="entry name" value="DUF92"/>
    <property type="match status" value="1"/>
</dbReference>
<sequence>MNEAGDWLIGLAGSTLIGGLAYAKRSLSASGWAAAIVVGTLLYALGSPVWFGALLAFFLSSTLLSRWKKKAKSTAEEGYEKSGRRDAGQVAANGLPAALLCVAQAVWPDPAWLAAFLGVMASVNADTWATEVGGLSRRPPRSILTGRVVAPGTSGGITLLGSGAAAAGSLFIGAASFLLLLLYPDPAWAGQPSGLSAVLCFAAALAGGLVGAFSDSLIGAKWQRMYRCAVCGRTVEKTSHCGRPAVFARGWRWMNNDAVNIISSLLGGVAGAVIYRLLL</sequence>
<evidence type="ECO:0000256" key="6">
    <source>
        <dbReference type="SAM" id="Phobius"/>
    </source>
</evidence>